<evidence type="ECO:0000313" key="3">
    <source>
        <dbReference type="Proteomes" id="UP000323000"/>
    </source>
</evidence>
<dbReference type="Pfam" id="PF00665">
    <property type="entry name" value="rve"/>
    <property type="match status" value="1"/>
</dbReference>
<dbReference type="GO" id="GO:0003676">
    <property type="term" value="F:nucleic acid binding"/>
    <property type="evidence" value="ECO:0007669"/>
    <property type="project" value="InterPro"/>
</dbReference>
<dbReference type="InterPro" id="IPR001584">
    <property type="entry name" value="Integrase_cat-core"/>
</dbReference>
<dbReference type="AlphaFoldDB" id="A0A5C7I858"/>
<dbReference type="PANTHER" id="PTHR42648:SF28">
    <property type="entry name" value="TRANSPOSON-ENCODED PROTEIN WITH RIBONUCLEASE H-LIKE AND RETROVIRUS ZINC FINGER-LIKE DOMAINS"/>
    <property type="match status" value="1"/>
</dbReference>
<keyword evidence="3" id="KW-1185">Reference proteome</keyword>
<dbReference type="OrthoDB" id="1906820at2759"/>
<comment type="caution">
    <text evidence="2">The sequence shown here is derived from an EMBL/GenBank/DDBJ whole genome shotgun (WGS) entry which is preliminary data.</text>
</comment>
<protein>
    <recommendedName>
        <fullName evidence="1">Integrase catalytic domain-containing protein</fullName>
    </recommendedName>
</protein>
<feature type="domain" description="Integrase catalytic" evidence="1">
    <location>
        <begin position="247"/>
        <end position="359"/>
    </location>
</feature>
<dbReference type="PROSITE" id="PS50994">
    <property type="entry name" value="INTEGRASE"/>
    <property type="match status" value="1"/>
</dbReference>
<proteinExistence type="predicted"/>
<dbReference type="SUPFAM" id="SSF51161">
    <property type="entry name" value="Trimeric LpxA-like enzymes"/>
    <property type="match status" value="1"/>
</dbReference>
<organism evidence="2 3">
    <name type="scientific">Acer yangbiense</name>
    <dbReference type="NCBI Taxonomy" id="1000413"/>
    <lineage>
        <taxon>Eukaryota</taxon>
        <taxon>Viridiplantae</taxon>
        <taxon>Streptophyta</taxon>
        <taxon>Embryophyta</taxon>
        <taxon>Tracheophyta</taxon>
        <taxon>Spermatophyta</taxon>
        <taxon>Magnoliopsida</taxon>
        <taxon>eudicotyledons</taxon>
        <taxon>Gunneridae</taxon>
        <taxon>Pentapetalae</taxon>
        <taxon>rosids</taxon>
        <taxon>malvids</taxon>
        <taxon>Sapindales</taxon>
        <taxon>Sapindaceae</taxon>
        <taxon>Hippocastanoideae</taxon>
        <taxon>Acereae</taxon>
        <taxon>Acer</taxon>
    </lineage>
</organism>
<dbReference type="Pfam" id="PF13976">
    <property type="entry name" value="gag_pre-integrs"/>
    <property type="match status" value="1"/>
</dbReference>
<evidence type="ECO:0000313" key="2">
    <source>
        <dbReference type="EMBL" id="TXG65248.1"/>
    </source>
</evidence>
<gene>
    <name evidence="2" type="ORF">EZV62_006523</name>
</gene>
<dbReference type="Proteomes" id="UP000323000">
    <property type="component" value="Chromosome 3"/>
</dbReference>
<dbReference type="InterPro" id="IPR012337">
    <property type="entry name" value="RNaseH-like_sf"/>
</dbReference>
<evidence type="ECO:0000259" key="1">
    <source>
        <dbReference type="PROSITE" id="PS50994"/>
    </source>
</evidence>
<dbReference type="InterPro" id="IPR039537">
    <property type="entry name" value="Retrotran_Ty1/copia-like"/>
</dbReference>
<dbReference type="Gene3D" id="3.30.420.10">
    <property type="entry name" value="Ribonuclease H-like superfamily/Ribonuclease H"/>
    <property type="match status" value="2"/>
</dbReference>
<dbReference type="InterPro" id="IPR025724">
    <property type="entry name" value="GAG-pre-integrase_dom"/>
</dbReference>
<dbReference type="InterPro" id="IPR044730">
    <property type="entry name" value="RNase_H-like_dom_plant"/>
</dbReference>
<dbReference type="GO" id="GO:0015074">
    <property type="term" value="P:DNA integration"/>
    <property type="evidence" value="ECO:0007669"/>
    <property type="project" value="InterPro"/>
</dbReference>
<dbReference type="CDD" id="cd06222">
    <property type="entry name" value="RNase_H_like"/>
    <property type="match status" value="1"/>
</dbReference>
<dbReference type="InterPro" id="IPR036397">
    <property type="entry name" value="RNaseH_sf"/>
</dbReference>
<dbReference type="Gene3D" id="2.160.10.10">
    <property type="entry name" value="Hexapeptide repeat proteins"/>
    <property type="match status" value="1"/>
</dbReference>
<dbReference type="EMBL" id="VAHF01000003">
    <property type="protein sequence ID" value="TXG65248.1"/>
    <property type="molecule type" value="Genomic_DNA"/>
</dbReference>
<dbReference type="InterPro" id="IPR002156">
    <property type="entry name" value="RNaseH_domain"/>
</dbReference>
<reference evidence="3" key="1">
    <citation type="journal article" date="2019" name="Gigascience">
        <title>De novo genome assembly of the endangered Acer yangbiense, a plant species with extremely small populations endemic to Yunnan Province, China.</title>
        <authorList>
            <person name="Yang J."/>
            <person name="Wariss H.M."/>
            <person name="Tao L."/>
            <person name="Zhang R."/>
            <person name="Yun Q."/>
            <person name="Hollingsworth P."/>
            <person name="Dao Z."/>
            <person name="Luo G."/>
            <person name="Guo H."/>
            <person name="Ma Y."/>
            <person name="Sun W."/>
        </authorList>
    </citation>
    <scope>NUCLEOTIDE SEQUENCE [LARGE SCALE GENOMIC DNA]</scope>
    <source>
        <strain evidence="3">cv. Malutang</strain>
    </source>
</reference>
<dbReference type="PANTHER" id="PTHR42648">
    <property type="entry name" value="TRANSPOSASE, PUTATIVE-RELATED"/>
    <property type="match status" value="1"/>
</dbReference>
<dbReference type="InterPro" id="IPR011004">
    <property type="entry name" value="Trimer_LpxA-like_sf"/>
</dbReference>
<dbReference type="SUPFAM" id="SSF53098">
    <property type="entry name" value="Ribonuclease H-like"/>
    <property type="match status" value="2"/>
</dbReference>
<sequence length="553" mass="61371">MNANDIAALCNALSLKEKDRPIHVLDTKLKDRGKERLALCLVGKILTTKLVNRDAFIDVMKSVSGLKSAVSGLKPAVSGLKSVVYGLKPAVSGLKSAVSGLKSAFISPFFNRFKSILSIVKLDNVKVNGDVCFAVDITFKGKVTIAIKPGVKLGIPDGAVLENKLFLCDKKCESERIEELVFERFFLSAVATPKILDKTTLWHRRLAHVSEKGLMEMSKQGLLCGDKLDKLSFCDHCVYGTMIRVKFNVAKHCTQLILDYIHSDLWGPSRHVSMGDYRYFMSIIDDYSRRVWIYFMKTKDETLQKFKDWKVMIENQSEKGVKRLRIDNGLEYCNDDFNKYCNEHGIVRHKTVRGTPHQNDTETPFRELAGAVFVCSVPPSGNSVVDDERKMAKVKRDVDGLGRKLASGKYFLVDCGFPNRCQFLAPIRGVRYHLQDFAGQALSSQSKSAGFGVVLRDSGGRVLAALCRNVRACYQPQVAEALAILEGLKFDVAGNYSKVIVESDALVVVQAIINKVASSSDVGVVLNDIFLLSAHFSEVSFNFAPRLVMALLS</sequence>
<dbReference type="GO" id="GO:0004523">
    <property type="term" value="F:RNA-DNA hybrid ribonuclease activity"/>
    <property type="evidence" value="ECO:0007669"/>
    <property type="project" value="InterPro"/>
</dbReference>
<name>A0A5C7I858_9ROSI</name>
<dbReference type="Pfam" id="PF13456">
    <property type="entry name" value="RVT_3"/>
    <property type="match status" value="1"/>
</dbReference>
<accession>A0A5C7I858</accession>